<comment type="catalytic activity">
    <reaction evidence="11 12">
        <text>uridine(1498) in 16S rRNA + S-adenosyl-L-methionine = N(3)-methyluridine(1498) in 16S rRNA + S-adenosyl-L-homocysteine + H(+)</text>
        <dbReference type="Rhea" id="RHEA:42920"/>
        <dbReference type="Rhea" id="RHEA-COMP:10283"/>
        <dbReference type="Rhea" id="RHEA-COMP:10284"/>
        <dbReference type="ChEBI" id="CHEBI:15378"/>
        <dbReference type="ChEBI" id="CHEBI:57856"/>
        <dbReference type="ChEBI" id="CHEBI:59789"/>
        <dbReference type="ChEBI" id="CHEBI:65315"/>
        <dbReference type="ChEBI" id="CHEBI:74502"/>
        <dbReference type="EC" id="2.1.1.193"/>
    </reaction>
</comment>
<comment type="function">
    <text evidence="10 12">Specifically methylates the N3 position of the uracil ring of uridine 1498 (m3U1498) in 16S rRNA. Acts on the fully assembled 30S ribosomal subunit.</text>
</comment>
<dbReference type="GO" id="GO:0070475">
    <property type="term" value="P:rRNA base methylation"/>
    <property type="evidence" value="ECO:0007669"/>
    <property type="project" value="TreeGrafter"/>
</dbReference>
<evidence type="ECO:0000313" key="15">
    <source>
        <dbReference type="EMBL" id="GGE47236.1"/>
    </source>
</evidence>
<accession>A0A8J2YJJ5</accession>
<dbReference type="RefSeq" id="WP_188695197.1">
    <property type="nucleotide sequence ID" value="NZ_BMIR01000013.1"/>
</dbReference>
<keyword evidence="7 12" id="KW-0489">Methyltransferase</keyword>
<evidence type="ECO:0000256" key="6">
    <source>
        <dbReference type="ARBA" id="ARBA00022552"/>
    </source>
</evidence>
<dbReference type="Gene3D" id="2.40.240.20">
    <property type="entry name" value="Hypothetical PUA domain-like, domain 1"/>
    <property type="match status" value="1"/>
</dbReference>
<dbReference type="InterPro" id="IPR029028">
    <property type="entry name" value="Alpha/beta_knot_MTases"/>
</dbReference>
<dbReference type="PIRSF" id="PIRSF015601">
    <property type="entry name" value="MTase_slr0722"/>
    <property type="match status" value="1"/>
</dbReference>
<dbReference type="InterPro" id="IPR029026">
    <property type="entry name" value="tRNA_m1G_MTases_N"/>
</dbReference>
<reference evidence="15" key="2">
    <citation type="submission" date="2020-09" db="EMBL/GenBank/DDBJ databases">
        <authorList>
            <person name="Sun Q."/>
            <person name="Zhou Y."/>
        </authorList>
    </citation>
    <scope>NUCLEOTIDE SEQUENCE</scope>
    <source>
        <strain evidence="15">CGMCC 1.15371</strain>
    </source>
</reference>
<dbReference type="CDD" id="cd18084">
    <property type="entry name" value="RsmE-like"/>
    <property type="match status" value="1"/>
</dbReference>
<evidence type="ECO:0000256" key="3">
    <source>
        <dbReference type="ARBA" id="ARBA00012328"/>
    </source>
</evidence>
<dbReference type="Gene3D" id="3.40.1280.10">
    <property type="match status" value="1"/>
</dbReference>
<dbReference type="NCBIfam" id="TIGR00046">
    <property type="entry name" value="RsmE family RNA methyltransferase"/>
    <property type="match status" value="1"/>
</dbReference>
<dbReference type="AlphaFoldDB" id="A0A8J2YJJ5"/>
<evidence type="ECO:0000256" key="2">
    <source>
        <dbReference type="ARBA" id="ARBA00005528"/>
    </source>
</evidence>
<keyword evidence="9 12" id="KW-0949">S-adenosyl-L-methionine</keyword>
<evidence type="ECO:0000313" key="16">
    <source>
        <dbReference type="Proteomes" id="UP000628775"/>
    </source>
</evidence>
<feature type="domain" description="Ribosomal RNA small subunit methyltransferase E PUA-like" evidence="14">
    <location>
        <begin position="20"/>
        <end position="62"/>
    </location>
</feature>
<keyword evidence="5 12" id="KW-0963">Cytoplasm</keyword>
<dbReference type="InterPro" id="IPR046886">
    <property type="entry name" value="RsmE_MTase_dom"/>
</dbReference>
<dbReference type="GO" id="GO:0005737">
    <property type="term" value="C:cytoplasm"/>
    <property type="evidence" value="ECO:0007669"/>
    <property type="project" value="UniProtKB-SubCell"/>
</dbReference>
<evidence type="ECO:0000256" key="1">
    <source>
        <dbReference type="ARBA" id="ARBA00004496"/>
    </source>
</evidence>
<evidence type="ECO:0000256" key="5">
    <source>
        <dbReference type="ARBA" id="ARBA00022490"/>
    </source>
</evidence>
<protein>
    <recommendedName>
        <fullName evidence="4 12">Ribosomal RNA small subunit methyltransferase E</fullName>
        <ecNumber evidence="3 12">2.1.1.193</ecNumber>
    </recommendedName>
</protein>
<feature type="domain" description="Ribosomal RNA small subunit methyltransferase E methyltransferase" evidence="13">
    <location>
        <begin position="75"/>
        <end position="245"/>
    </location>
</feature>
<keyword evidence="16" id="KW-1185">Reference proteome</keyword>
<reference evidence="15" key="1">
    <citation type="journal article" date="2014" name="Int. J. Syst. Evol. Microbiol.">
        <title>Complete genome sequence of Corynebacterium casei LMG S-19264T (=DSM 44701T), isolated from a smear-ripened cheese.</title>
        <authorList>
            <consortium name="US DOE Joint Genome Institute (JGI-PGF)"/>
            <person name="Walter F."/>
            <person name="Albersmeier A."/>
            <person name="Kalinowski J."/>
            <person name="Ruckert C."/>
        </authorList>
    </citation>
    <scope>NUCLEOTIDE SEQUENCE</scope>
    <source>
        <strain evidence="15">CGMCC 1.15371</strain>
    </source>
</reference>
<evidence type="ECO:0000256" key="9">
    <source>
        <dbReference type="ARBA" id="ARBA00022691"/>
    </source>
</evidence>
<dbReference type="EC" id="2.1.1.193" evidence="3 12"/>
<dbReference type="GO" id="GO:0070042">
    <property type="term" value="F:rRNA (uridine-N3-)-methyltransferase activity"/>
    <property type="evidence" value="ECO:0007669"/>
    <property type="project" value="TreeGrafter"/>
</dbReference>
<evidence type="ECO:0000259" key="13">
    <source>
        <dbReference type="Pfam" id="PF04452"/>
    </source>
</evidence>
<evidence type="ECO:0000259" key="14">
    <source>
        <dbReference type="Pfam" id="PF20260"/>
    </source>
</evidence>
<sequence>MQRYFVPDRNINENCVKIVGDDAYHIYKVMRMLPSDHIIVCDQEQRAYDCQITAIAEQEKTVTAEIVEQLTADTELPVQVTIAQGLVKGDKLDWIVQKGTELGARSFIPYVAERSVVKWEGSSKIERKRQRLEKIAKEAAEQSHRMTIPAVQAPKTLQEILNESNGFDYCLVAYEEEAKQGNQSGLPKLLDTMPKGATVLAVIGPEGGLSEAEIAAFLEHGFVSCGLGKRILRAETAPLYLLSTLSFYFELLKEVK</sequence>
<comment type="caution">
    <text evidence="15">The sequence shown here is derived from an EMBL/GenBank/DDBJ whole genome shotgun (WGS) entry which is preliminary data.</text>
</comment>
<evidence type="ECO:0000256" key="4">
    <source>
        <dbReference type="ARBA" id="ARBA00013673"/>
    </source>
</evidence>
<dbReference type="SUPFAM" id="SSF75217">
    <property type="entry name" value="alpha/beta knot"/>
    <property type="match status" value="1"/>
</dbReference>
<keyword evidence="8 12" id="KW-0808">Transferase</keyword>
<organism evidence="15 16">
    <name type="scientific">Pullulanibacillus camelliae</name>
    <dbReference type="NCBI Taxonomy" id="1707096"/>
    <lineage>
        <taxon>Bacteria</taxon>
        <taxon>Bacillati</taxon>
        <taxon>Bacillota</taxon>
        <taxon>Bacilli</taxon>
        <taxon>Bacillales</taxon>
        <taxon>Sporolactobacillaceae</taxon>
        <taxon>Pullulanibacillus</taxon>
    </lineage>
</organism>
<evidence type="ECO:0000256" key="10">
    <source>
        <dbReference type="ARBA" id="ARBA00025699"/>
    </source>
</evidence>
<dbReference type="SUPFAM" id="SSF88697">
    <property type="entry name" value="PUA domain-like"/>
    <property type="match status" value="1"/>
</dbReference>
<comment type="subcellular location">
    <subcellularLocation>
        <location evidence="1 12">Cytoplasm</location>
    </subcellularLocation>
</comment>
<dbReference type="PANTHER" id="PTHR30027:SF3">
    <property type="entry name" value="16S RRNA (URACIL(1498)-N(3))-METHYLTRANSFERASE"/>
    <property type="match status" value="1"/>
</dbReference>
<evidence type="ECO:0000256" key="7">
    <source>
        <dbReference type="ARBA" id="ARBA00022603"/>
    </source>
</evidence>
<evidence type="ECO:0000256" key="11">
    <source>
        <dbReference type="ARBA" id="ARBA00047944"/>
    </source>
</evidence>
<keyword evidence="6 12" id="KW-0698">rRNA processing</keyword>
<name>A0A8J2YJJ5_9BACL</name>
<dbReference type="NCBIfam" id="NF008691">
    <property type="entry name" value="PRK11713.1-4"/>
    <property type="match status" value="1"/>
</dbReference>
<dbReference type="Pfam" id="PF20260">
    <property type="entry name" value="PUA_4"/>
    <property type="match status" value="1"/>
</dbReference>
<dbReference type="InterPro" id="IPR006700">
    <property type="entry name" value="RsmE"/>
</dbReference>
<dbReference type="Proteomes" id="UP000628775">
    <property type="component" value="Unassembled WGS sequence"/>
</dbReference>
<dbReference type="InterPro" id="IPR015947">
    <property type="entry name" value="PUA-like_sf"/>
</dbReference>
<dbReference type="Pfam" id="PF04452">
    <property type="entry name" value="Methyltrans_RNA"/>
    <property type="match status" value="1"/>
</dbReference>
<evidence type="ECO:0000256" key="8">
    <source>
        <dbReference type="ARBA" id="ARBA00022679"/>
    </source>
</evidence>
<dbReference type="PANTHER" id="PTHR30027">
    <property type="entry name" value="RIBOSOMAL RNA SMALL SUBUNIT METHYLTRANSFERASE E"/>
    <property type="match status" value="1"/>
</dbReference>
<dbReference type="EMBL" id="BMIR01000013">
    <property type="protein sequence ID" value="GGE47236.1"/>
    <property type="molecule type" value="Genomic_DNA"/>
</dbReference>
<evidence type="ECO:0000256" key="12">
    <source>
        <dbReference type="PIRNR" id="PIRNR015601"/>
    </source>
</evidence>
<proteinExistence type="inferred from homology"/>
<gene>
    <name evidence="15" type="ORF">GCM10011391_27580</name>
</gene>
<dbReference type="InterPro" id="IPR046887">
    <property type="entry name" value="RsmE_PUA-like"/>
</dbReference>
<comment type="similarity">
    <text evidence="2 12">Belongs to the RNA methyltransferase RsmE family.</text>
</comment>